<keyword evidence="1 2" id="KW-0597">Phosphoprotein</keyword>
<accession>A0A7T8BB76</accession>
<evidence type="ECO:0000256" key="2">
    <source>
        <dbReference type="PROSITE-ProRule" id="PRU00169"/>
    </source>
</evidence>
<dbReference type="Proteomes" id="UP000595917">
    <property type="component" value="Chromosome"/>
</dbReference>
<dbReference type="PROSITE" id="PS50110">
    <property type="entry name" value="RESPONSE_REGULATORY"/>
    <property type="match status" value="2"/>
</dbReference>
<dbReference type="KEGG" id="bhc:JFL75_18735"/>
<keyword evidence="5" id="KW-1185">Reference proteome</keyword>
<protein>
    <submittedName>
        <fullName evidence="4">Response regulator</fullName>
    </submittedName>
</protein>
<feature type="domain" description="Response regulatory" evidence="3">
    <location>
        <begin position="307"/>
        <end position="421"/>
    </location>
</feature>
<feature type="modified residue" description="4-aspartylphosphate" evidence="2">
    <location>
        <position position="356"/>
    </location>
</feature>
<dbReference type="Gene3D" id="3.40.50.2300">
    <property type="match status" value="2"/>
</dbReference>
<dbReference type="SUPFAM" id="SSF52172">
    <property type="entry name" value="CheY-like"/>
    <property type="match status" value="2"/>
</dbReference>
<dbReference type="EMBL" id="CP067089">
    <property type="protein sequence ID" value="QQO08943.1"/>
    <property type="molecule type" value="Genomic_DNA"/>
</dbReference>
<dbReference type="Pfam" id="PF00072">
    <property type="entry name" value="Response_reg"/>
    <property type="match status" value="2"/>
</dbReference>
<organism evidence="4 5">
    <name type="scientific">Breznakiella homolactica</name>
    <dbReference type="NCBI Taxonomy" id="2798577"/>
    <lineage>
        <taxon>Bacteria</taxon>
        <taxon>Pseudomonadati</taxon>
        <taxon>Spirochaetota</taxon>
        <taxon>Spirochaetia</taxon>
        <taxon>Spirochaetales</taxon>
        <taxon>Breznakiellaceae</taxon>
        <taxon>Breznakiella</taxon>
    </lineage>
</organism>
<dbReference type="InterPro" id="IPR050595">
    <property type="entry name" value="Bact_response_regulator"/>
</dbReference>
<dbReference type="SMART" id="SM00448">
    <property type="entry name" value="REC"/>
    <property type="match status" value="2"/>
</dbReference>
<feature type="modified residue" description="4-aspartylphosphate" evidence="2">
    <location>
        <position position="52"/>
    </location>
</feature>
<evidence type="ECO:0000313" key="4">
    <source>
        <dbReference type="EMBL" id="QQO08943.1"/>
    </source>
</evidence>
<dbReference type="RefSeq" id="WP_215626249.1">
    <property type="nucleotide sequence ID" value="NZ_CP067089.2"/>
</dbReference>
<sequence length="425" mass="48527">MKHVLVIDESPLFREYLRIKLSDNGLEVSTAINVLDGISKVRTLTPDLIIMDFNLSKGRQDAFEILKEKKNNPNTTKIPVIIMSQRIDQKRIIELVPYNVKKVFTKPIKIDALFATLAELLEVQFEVDETPGIVEVHVNDDIVFIEIAQGLNRDKLDLLRFKIIELIELYQIRVPKVIVMLSDITLTFADGPNIQKLLDTVIQASRARHKNIRILTRDSFVKKFVQSQKEYADIEVVTNLQYALDGLLSELDRNMEFGEKKAEIIGDKVLSAEHSQMPEAMQLRFDAETKAKPLDMEEIQNIAANIRIAAVDDDFVIQELIRTTFEKAGAQVSVFSDGSEYLAALENETFDLVFLDLMMPNIDGFEVLQTLRYKDIRQPVIVLSAVTQRDTVIKAFQMGVKSYLVKPLKPDDILKKSMEILRTNF</sequence>
<dbReference type="CDD" id="cd17574">
    <property type="entry name" value="REC_OmpR"/>
    <property type="match status" value="1"/>
</dbReference>
<dbReference type="InterPro" id="IPR011006">
    <property type="entry name" value="CheY-like_superfamily"/>
</dbReference>
<feature type="domain" description="Response regulatory" evidence="3">
    <location>
        <begin position="3"/>
        <end position="121"/>
    </location>
</feature>
<evidence type="ECO:0000259" key="3">
    <source>
        <dbReference type="PROSITE" id="PS50110"/>
    </source>
</evidence>
<evidence type="ECO:0000313" key="5">
    <source>
        <dbReference type="Proteomes" id="UP000595917"/>
    </source>
</evidence>
<evidence type="ECO:0000256" key="1">
    <source>
        <dbReference type="ARBA" id="ARBA00022553"/>
    </source>
</evidence>
<name>A0A7T8BB76_9SPIR</name>
<proteinExistence type="predicted"/>
<dbReference type="PANTHER" id="PTHR44591:SF3">
    <property type="entry name" value="RESPONSE REGULATORY DOMAIN-CONTAINING PROTEIN"/>
    <property type="match status" value="1"/>
</dbReference>
<reference evidence="4" key="1">
    <citation type="submission" date="2021-01" db="EMBL/GenBank/DDBJ databases">
        <title>Description of Breznakiella homolactica.</title>
        <authorList>
            <person name="Song Y."/>
            <person name="Brune A."/>
        </authorList>
    </citation>
    <scope>NUCLEOTIDE SEQUENCE</scope>
    <source>
        <strain evidence="4">RmG30</strain>
    </source>
</reference>
<dbReference type="GO" id="GO:0000160">
    <property type="term" value="P:phosphorelay signal transduction system"/>
    <property type="evidence" value="ECO:0007669"/>
    <property type="project" value="InterPro"/>
</dbReference>
<dbReference type="AlphaFoldDB" id="A0A7T8BB76"/>
<dbReference type="InterPro" id="IPR001789">
    <property type="entry name" value="Sig_transdc_resp-reg_receiver"/>
</dbReference>
<dbReference type="PANTHER" id="PTHR44591">
    <property type="entry name" value="STRESS RESPONSE REGULATOR PROTEIN 1"/>
    <property type="match status" value="1"/>
</dbReference>
<gene>
    <name evidence="4" type="ORF">JFL75_18735</name>
</gene>